<accession>A0ACD5GUY3</accession>
<dbReference type="EMBL" id="CP182909">
    <property type="protein sequence ID" value="XPM64562.1"/>
    <property type="molecule type" value="Genomic_DNA"/>
</dbReference>
<name>A0ACD5GUY3_9CYAN</name>
<sequence>MVRMIAGCAAALSSETGRIGFLVPLINDETRRLVSAAYLGARYCWQTYRDRNPEDLNFRVTWIGFWFNIPGVTLEPTKVADDFYNSGYDVVMTGIDTPEAAVQAKKAADSGKNVKFLHYTLRSGCNLAPDVCVGVPTYNWGPSYLKLIQDAQAGNFQSQFIWYRSRLARYQ</sequence>
<evidence type="ECO:0000313" key="2">
    <source>
        <dbReference type="Proteomes" id="UP000095472"/>
    </source>
</evidence>
<reference evidence="1 2" key="1">
    <citation type="journal article" date="2016" name="Genome Announc.">
        <title>Draft Genome Sequence of the Thermotolerant Cyanobacterium Desertifilum sp. IPPAS B-1220.</title>
        <authorList>
            <person name="Mironov K.S."/>
            <person name="Sinetova M.A."/>
            <person name="Bolatkhan K."/>
            <person name="Zayadan B.K."/>
            <person name="Ustinova V.V."/>
            <person name="Kupriyanova E.V."/>
            <person name="Skrypnik A.N."/>
            <person name="Gogoleva N.E."/>
            <person name="Gogolev Y.V."/>
            <person name="Los D.A."/>
        </authorList>
    </citation>
    <scope>NUCLEOTIDE SEQUENCE [LARGE SCALE GENOMIC DNA]</scope>
    <source>
        <strain evidence="1 2">IPPAS B-1220</strain>
    </source>
</reference>
<keyword evidence="1" id="KW-0449">Lipoprotein</keyword>
<proteinExistence type="predicted"/>
<dbReference type="Proteomes" id="UP000095472">
    <property type="component" value="Chromosome"/>
</dbReference>
<protein>
    <submittedName>
        <fullName evidence="1">BMP family lipoprotein</fullName>
    </submittedName>
</protein>
<gene>
    <name evidence="1" type="ORF">BH720_000475</name>
</gene>
<keyword evidence="2" id="KW-1185">Reference proteome</keyword>
<evidence type="ECO:0000313" key="1">
    <source>
        <dbReference type="EMBL" id="XPM64562.1"/>
    </source>
</evidence>
<organism evidence="1 2">
    <name type="scientific">Desertifilum tharense IPPAS B-1220</name>
    <dbReference type="NCBI Taxonomy" id="1781255"/>
    <lineage>
        <taxon>Bacteria</taxon>
        <taxon>Bacillati</taxon>
        <taxon>Cyanobacteriota</taxon>
        <taxon>Cyanophyceae</taxon>
        <taxon>Desertifilales</taxon>
        <taxon>Desertifilaceae</taxon>
        <taxon>Desertifilum</taxon>
    </lineage>
</organism>